<organism evidence="3 4">
    <name type="scientific">Deinococcus yavapaiensis KR-236</name>
    <dbReference type="NCBI Taxonomy" id="694435"/>
    <lineage>
        <taxon>Bacteria</taxon>
        <taxon>Thermotogati</taxon>
        <taxon>Deinococcota</taxon>
        <taxon>Deinococci</taxon>
        <taxon>Deinococcales</taxon>
        <taxon>Deinococcaceae</taxon>
        <taxon>Deinococcus</taxon>
    </lineage>
</organism>
<dbReference type="Pfam" id="PF02517">
    <property type="entry name" value="Rce1-like"/>
    <property type="match status" value="1"/>
</dbReference>
<keyword evidence="1" id="KW-0812">Transmembrane</keyword>
<dbReference type="OrthoDB" id="65511at2"/>
<dbReference type="Proteomes" id="UP000248326">
    <property type="component" value="Unassembled WGS sequence"/>
</dbReference>
<feature type="transmembrane region" description="Helical" evidence="1">
    <location>
        <begin position="131"/>
        <end position="153"/>
    </location>
</feature>
<dbReference type="InterPro" id="IPR003675">
    <property type="entry name" value="Rce1/LyrA-like_dom"/>
</dbReference>
<evidence type="ECO:0000259" key="2">
    <source>
        <dbReference type="Pfam" id="PF02517"/>
    </source>
</evidence>
<sequence>MTAPSSSEAPAAPSALTPLTANRAILTYVVGAFGGQLLVGALLPSRIGLALLTGGVLSLVLFTLLFRPALREFTATPRWRTAPDVLTALGAFGLGFVASRGLAVFMQAVLPGSSEALQNYNLQFSSSGPDLWLLLFAGGLFIPFVEELVFRGFGLAGYEKYRGVLSGALLTSLLFALVHGVPAQAIAVFPLGLVIARAVQFTRSFWTGVIIHALNNSLSLGAAALLLGNETFSDLLQGGAASNVRIGLGAGFAGLLIGGLALFGAFSWLRVRGVPALQRGPVWSASLVVPILLFVLAAIGTGLGDLLRPLLPTS</sequence>
<proteinExistence type="predicted"/>
<feature type="transmembrane region" description="Helical" evidence="1">
    <location>
        <begin position="281"/>
        <end position="304"/>
    </location>
</feature>
<comment type="caution">
    <text evidence="3">The sequence shown here is derived from an EMBL/GenBank/DDBJ whole genome shotgun (WGS) entry which is preliminary data.</text>
</comment>
<keyword evidence="4" id="KW-1185">Reference proteome</keyword>
<keyword evidence="1" id="KW-1133">Transmembrane helix</keyword>
<dbReference type="GO" id="GO:0004175">
    <property type="term" value="F:endopeptidase activity"/>
    <property type="evidence" value="ECO:0007669"/>
    <property type="project" value="UniProtKB-ARBA"/>
</dbReference>
<feature type="domain" description="CAAX prenyl protease 2/Lysostaphin resistance protein A-like" evidence="2">
    <location>
        <begin position="130"/>
        <end position="217"/>
    </location>
</feature>
<dbReference type="AlphaFoldDB" id="A0A318SA10"/>
<feature type="transmembrane region" description="Helical" evidence="1">
    <location>
        <begin position="173"/>
        <end position="193"/>
    </location>
</feature>
<reference evidence="3 4" key="1">
    <citation type="submission" date="2018-06" db="EMBL/GenBank/DDBJ databases">
        <title>Genomic Encyclopedia of Type Strains, Phase IV (KMG-IV): sequencing the most valuable type-strain genomes for metagenomic binning, comparative biology and taxonomic classification.</title>
        <authorList>
            <person name="Goeker M."/>
        </authorList>
    </citation>
    <scope>NUCLEOTIDE SEQUENCE [LARGE SCALE GENOMIC DNA]</scope>
    <source>
        <strain evidence="3 4">DSM 18048</strain>
    </source>
</reference>
<dbReference type="PANTHER" id="PTHR43592:SF15">
    <property type="entry name" value="CAAX AMINO TERMINAL PROTEASE FAMILY PROTEIN"/>
    <property type="match status" value="1"/>
</dbReference>
<accession>A0A318SA10</accession>
<protein>
    <recommendedName>
        <fullName evidence="2">CAAX prenyl protease 2/Lysostaphin resistance protein A-like domain-containing protein</fullName>
    </recommendedName>
</protein>
<dbReference type="GO" id="GO:0080120">
    <property type="term" value="P:CAAX-box protein maturation"/>
    <property type="evidence" value="ECO:0007669"/>
    <property type="project" value="UniProtKB-ARBA"/>
</dbReference>
<gene>
    <name evidence="3" type="ORF">DES52_10272</name>
</gene>
<dbReference type="RefSeq" id="WP_110885271.1">
    <property type="nucleotide sequence ID" value="NZ_QJSX01000002.1"/>
</dbReference>
<feature type="transmembrane region" description="Helical" evidence="1">
    <location>
        <begin position="86"/>
        <end position="110"/>
    </location>
</feature>
<evidence type="ECO:0000313" key="3">
    <source>
        <dbReference type="EMBL" id="PYE55709.1"/>
    </source>
</evidence>
<feature type="transmembrane region" description="Helical" evidence="1">
    <location>
        <begin position="25"/>
        <end position="43"/>
    </location>
</feature>
<name>A0A318SA10_9DEIO</name>
<feature type="transmembrane region" description="Helical" evidence="1">
    <location>
        <begin position="48"/>
        <end position="66"/>
    </location>
</feature>
<evidence type="ECO:0000313" key="4">
    <source>
        <dbReference type="Proteomes" id="UP000248326"/>
    </source>
</evidence>
<dbReference type="EMBL" id="QJSX01000002">
    <property type="protein sequence ID" value="PYE55709.1"/>
    <property type="molecule type" value="Genomic_DNA"/>
</dbReference>
<evidence type="ECO:0000256" key="1">
    <source>
        <dbReference type="SAM" id="Phobius"/>
    </source>
</evidence>
<feature type="transmembrane region" description="Helical" evidence="1">
    <location>
        <begin position="246"/>
        <end position="269"/>
    </location>
</feature>
<dbReference type="PANTHER" id="PTHR43592">
    <property type="entry name" value="CAAX AMINO TERMINAL PROTEASE"/>
    <property type="match status" value="1"/>
</dbReference>
<feature type="transmembrane region" description="Helical" evidence="1">
    <location>
        <begin position="205"/>
        <end position="226"/>
    </location>
</feature>
<keyword evidence="1" id="KW-0472">Membrane</keyword>